<dbReference type="InterPro" id="IPR051016">
    <property type="entry name" value="Diverse_Substrate_AcTransf"/>
</dbReference>
<protein>
    <submittedName>
        <fullName evidence="4">GNAT superfamily N-acetyltransferase</fullName>
    </submittedName>
</protein>
<evidence type="ECO:0000256" key="2">
    <source>
        <dbReference type="ARBA" id="ARBA00023315"/>
    </source>
</evidence>
<reference evidence="4 5" key="1">
    <citation type="submission" date="2024-06" db="EMBL/GenBank/DDBJ databases">
        <title>Genomic Encyclopedia of Type Strains, Phase IV (KMG-IV): sequencing the most valuable type-strain genomes for metagenomic binning, comparative biology and taxonomic classification.</title>
        <authorList>
            <person name="Goeker M."/>
        </authorList>
    </citation>
    <scope>NUCLEOTIDE SEQUENCE [LARGE SCALE GENOMIC DNA]</scope>
    <source>
        <strain evidence="4 5">DSM 28102</strain>
    </source>
</reference>
<dbReference type="InterPro" id="IPR016181">
    <property type="entry name" value="Acyl_CoA_acyltransferase"/>
</dbReference>
<keyword evidence="2" id="KW-0012">Acyltransferase</keyword>
<dbReference type="RefSeq" id="WP_354433342.1">
    <property type="nucleotide sequence ID" value="NZ_JBEPLY010000003.1"/>
</dbReference>
<evidence type="ECO:0000313" key="4">
    <source>
        <dbReference type="EMBL" id="MET3599042.1"/>
    </source>
</evidence>
<dbReference type="Gene3D" id="3.40.630.30">
    <property type="match status" value="1"/>
</dbReference>
<evidence type="ECO:0000259" key="3">
    <source>
        <dbReference type="PROSITE" id="PS51186"/>
    </source>
</evidence>
<dbReference type="Pfam" id="PF00583">
    <property type="entry name" value="Acetyltransf_1"/>
    <property type="match status" value="1"/>
</dbReference>
<dbReference type="CDD" id="cd04301">
    <property type="entry name" value="NAT_SF"/>
    <property type="match status" value="1"/>
</dbReference>
<dbReference type="PANTHER" id="PTHR10545">
    <property type="entry name" value="DIAMINE N-ACETYLTRANSFERASE"/>
    <property type="match status" value="1"/>
</dbReference>
<gene>
    <name evidence="4" type="ORF">ABID12_000973</name>
</gene>
<dbReference type="PANTHER" id="PTHR10545:SF29">
    <property type="entry name" value="GH14572P-RELATED"/>
    <property type="match status" value="1"/>
</dbReference>
<sequence length="159" mass="17643">MTYSIRPAVRADAATIYRFVCELAEFEKALDKVETTEEGLAEAIFGDGSVTEGLIAEIDGKPAGFAVYYFTFSTWQGRNGIYLEDLYVSPEFRGAGLGKALMRAVADVAVSRNCGRMEWSVLDWNVGAIRVYDAVGGKPQSEWIRYRLEDETLMAFAGR</sequence>
<dbReference type="Proteomes" id="UP001549164">
    <property type="component" value="Unassembled WGS sequence"/>
</dbReference>
<dbReference type="EMBL" id="JBEPLY010000003">
    <property type="protein sequence ID" value="MET3599042.1"/>
    <property type="molecule type" value="Genomic_DNA"/>
</dbReference>
<evidence type="ECO:0000256" key="1">
    <source>
        <dbReference type="ARBA" id="ARBA00022679"/>
    </source>
</evidence>
<dbReference type="PROSITE" id="PS51186">
    <property type="entry name" value="GNAT"/>
    <property type="match status" value="1"/>
</dbReference>
<evidence type="ECO:0000313" key="5">
    <source>
        <dbReference type="Proteomes" id="UP001549164"/>
    </source>
</evidence>
<accession>A0ABV2I9U8</accession>
<dbReference type="SUPFAM" id="SSF55729">
    <property type="entry name" value="Acyl-CoA N-acyltransferases (Nat)"/>
    <property type="match status" value="1"/>
</dbReference>
<proteinExistence type="predicted"/>
<keyword evidence="1" id="KW-0808">Transferase</keyword>
<keyword evidence="5" id="KW-1185">Reference proteome</keyword>
<comment type="caution">
    <text evidence="4">The sequence shown here is derived from an EMBL/GenBank/DDBJ whole genome shotgun (WGS) entry which is preliminary data.</text>
</comment>
<name>A0ABV2I9U8_9HYPH</name>
<organism evidence="4 5">
    <name type="scientific">Martelella mangrovi</name>
    <dbReference type="NCBI Taxonomy" id="1397477"/>
    <lineage>
        <taxon>Bacteria</taxon>
        <taxon>Pseudomonadati</taxon>
        <taxon>Pseudomonadota</taxon>
        <taxon>Alphaproteobacteria</taxon>
        <taxon>Hyphomicrobiales</taxon>
        <taxon>Aurantimonadaceae</taxon>
        <taxon>Martelella</taxon>
    </lineage>
</organism>
<feature type="domain" description="N-acetyltransferase" evidence="3">
    <location>
        <begin position="3"/>
        <end position="159"/>
    </location>
</feature>
<dbReference type="InterPro" id="IPR000182">
    <property type="entry name" value="GNAT_dom"/>
</dbReference>